<feature type="transmembrane region" description="Helical" evidence="1">
    <location>
        <begin position="38"/>
        <end position="57"/>
    </location>
</feature>
<reference evidence="2 3" key="1">
    <citation type="submission" date="2015-07" db="EMBL/GenBank/DDBJ databases">
        <title>Whole genome sequence of Thermanaerothrix daxensis DSM 23592.</title>
        <authorList>
            <person name="Hemp J."/>
            <person name="Ward L.M."/>
            <person name="Pace L.A."/>
            <person name="Fischer W.W."/>
        </authorList>
    </citation>
    <scope>NUCLEOTIDE SEQUENCE [LARGE SCALE GENOMIC DNA]</scope>
    <source>
        <strain evidence="2 3">GNS-1</strain>
    </source>
</reference>
<evidence type="ECO:0000313" key="3">
    <source>
        <dbReference type="Proteomes" id="UP000050544"/>
    </source>
</evidence>
<feature type="transmembrane region" description="Helical" evidence="1">
    <location>
        <begin position="96"/>
        <end position="118"/>
    </location>
</feature>
<dbReference type="RefSeq" id="WP_054522426.1">
    <property type="nucleotide sequence ID" value="NZ_LGKO01000005.1"/>
</dbReference>
<evidence type="ECO:0000256" key="1">
    <source>
        <dbReference type="SAM" id="Phobius"/>
    </source>
</evidence>
<comment type="caution">
    <text evidence="2">The sequence shown here is derived from an EMBL/GenBank/DDBJ whole genome shotgun (WGS) entry which is preliminary data.</text>
</comment>
<keyword evidence="3" id="KW-1185">Reference proteome</keyword>
<organism evidence="2 3">
    <name type="scientific">Thermanaerothrix daxensis</name>
    <dbReference type="NCBI Taxonomy" id="869279"/>
    <lineage>
        <taxon>Bacteria</taxon>
        <taxon>Bacillati</taxon>
        <taxon>Chloroflexota</taxon>
        <taxon>Anaerolineae</taxon>
        <taxon>Anaerolineales</taxon>
        <taxon>Anaerolineaceae</taxon>
        <taxon>Thermanaerothrix</taxon>
    </lineage>
</organism>
<dbReference type="AlphaFoldDB" id="A0A0P6Y1D8"/>
<evidence type="ECO:0000313" key="2">
    <source>
        <dbReference type="EMBL" id="KPL82862.1"/>
    </source>
</evidence>
<dbReference type="Proteomes" id="UP000050544">
    <property type="component" value="Unassembled WGS sequence"/>
</dbReference>
<gene>
    <name evidence="2" type="ORF">SE15_12525</name>
</gene>
<feature type="transmembrane region" description="Helical" evidence="1">
    <location>
        <begin position="6"/>
        <end position="26"/>
    </location>
</feature>
<sequence>MLPRVFFQPGVIATFLILQVVPLLLYPPASFDPASQEWWLPVVLAVLALIGTIQVLRRSLAAWPWYLISFSQGFNIISRLMLVLSRVTVNVDGSQVFNAPYVLMTLVAMGLSAFLIWYTDLPEVRMVILGGVARKEA</sequence>
<proteinExistence type="predicted"/>
<name>A0A0P6Y1D8_9CHLR</name>
<accession>A0A0P6Y1D8</accession>
<feature type="transmembrane region" description="Helical" evidence="1">
    <location>
        <begin position="63"/>
        <end position="84"/>
    </location>
</feature>
<keyword evidence="1" id="KW-1133">Transmembrane helix</keyword>
<keyword evidence="1" id="KW-0812">Transmembrane</keyword>
<protein>
    <submittedName>
        <fullName evidence="2">Uncharacterized protein</fullName>
    </submittedName>
</protein>
<dbReference type="OrthoDB" id="166964at2"/>
<keyword evidence="1" id="KW-0472">Membrane</keyword>
<dbReference type="EMBL" id="LGKO01000005">
    <property type="protein sequence ID" value="KPL82862.1"/>
    <property type="molecule type" value="Genomic_DNA"/>
</dbReference>